<dbReference type="PANTHER" id="PTHR33133:SF39">
    <property type="entry name" value="ABC TRANSPORTER PERMEASE"/>
    <property type="match status" value="1"/>
</dbReference>
<keyword evidence="1" id="KW-1133">Transmembrane helix</keyword>
<evidence type="ECO:0000256" key="1">
    <source>
        <dbReference type="SAM" id="Phobius"/>
    </source>
</evidence>
<sequence length="216" mass="24010">MELRPETQNPIRDLWSSQRVVQNHQQKHETNASSSSSCVSVIFTLTVCSDSLTRDTGDAMLVNLFVLALSALYLIISLVFLVATVSSSSEAYTTKVQNFTEVIINLVVSVLEDTSGLGAIFRARELMKGEKVKTSLLVVLFYVAYGVIYWMTSAIVSQNLEQWSQMVISIAITNGLLCALKLFSFVVFTIFYHEQKESCDEKVAKTIYLPVAGDEV</sequence>
<keyword evidence="1" id="KW-0472">Membrane</keyword>
<dbReference type="EMBL" id="SZYD01000009">
    <property type="protein sequence ID" value="KAD5317677.1"/>
    <property type="molecule type" value="Genomic_DNA"/>
</dbReference>
<dbReference type="Proteomes" id="UP000326396">
    <property type="component" value="Linkage Group LG17"/>
</dbReference>
<feature type="transmembrane region" description="Helical" evidence="1">
    <location>
        <begin position="168"/>
        <end position="192"/>
    </location>
</feature>
<dbReference type="PANTHER" id="PTHR33133">
    <property type="entry name" value="OS08G0107100 PROTEIN-RELATED"/>
    <property type="match status" value="1"/>
</dbReference>
<accession>A0A5N6NVE8</accession>
<gene>
    <name evidence="2" type="ORF">E3N88_17623</name>
</gene>
<dbReference type="AlphaFoldDB" id="A0A5N6NVE8"/>
<evidence type="ECO:0000313" key="2">
    <source>
        <dbReference type="EMBL" id="KAD5317677.1"/>
    </source>
</evidence>
<keyword evidence="3" id="KW-1185">Reference proteome</keyword>
<organism evidence="2 3">
    <name type="scientific">Mikania micrantha</name>
    <name type="common">bitter vine</name>
    <dbReference type="NCBI Taxonomy" id="192012"/>
    <lineage>
        <taxon>Eukaryota</taxon>
        <taxon>Viridiplantae</taxon>
        <taxon>Streptophyta</taxon>
        <taxon>Embryophyta</taxon>
        <taxon>Tracheophyta</taxon>
        <taxon>Spermatophyta</taxon>
        <taxon>Magnoliopsida</taxon>
        <taxon>eudicotyledons</taxon>
        <taxon>Gunneridae</taxon>
        <taxon>Pentapetalae</taxon>
        <taxon>asterids</taxon>
        <taxon>campanulids</taxon>
        <taxon>Asterales</taxon>
        <taxon>Asteraceae</taxon>
        <taxon>Asteroideae</taxon>
        <taxon>Heliantheae alliance</taxon>
        <taxon>Eupatorieae</taxon>
        <taxon>Mikania</taxon>
    </lineage>
</organism>
<feature type="transmembrane region" description="Helical" evidence="1">
    <location>
        <begin position="61"/>
        <end position="82"/>
    </location>
</feature>
<feature type="transmembrane region" description="Helical" evidence="1">
    <location>
        <begin position="135"/>
        <end position="156"/>
    </location>
</feature>
<feature type="transmembrane region" description="Helical" evidence="1">
    <location>
        <begin position="102"/>
        <end position="123"/>
    </location>
</feature>
<proteinExistence type="predicted"/>
<keyword evidence="1" id="KW-0812">Transmembrane</keyword>
<reference evidence="2 3" key="1">
    <citation type="submission" date="2019-05" db="EMBL/GenBank/DDBJ databases">
        <title>Mikania micrantha, genome provides insights into the molecular mechanism of rapid growth.</title>
        <authorList>
            <person name="Liu B."/>
        </authorList>
    </citation>
    <scope>NUCLEOTIDE SEQUENCE [LARGE SCALE GENOMIC DNA]</scope>
    <source>
        <strain evidence="2">NLD-2019</strain>
        <tissue evidence="2">Leaf</tissue>
    </source>
</reference>
<name>A0A5N6NVE8_9ASTR</name>
<evidence type="ECO:0000313" key="3">
    <source>
        <dbReference type="Proteomes" id="UP000326396"/>
    </source>
</evidence>
<evidence type="ECO:0008006" key="4">
    <source>
        <dbReference type="Google" id="ProtNLM"/>
    </source>
</evidence>
<protein>
    <recommendedName>
        <fullName evidence="4">Transmembrane protein</fullName>
    </recommendedName>
</protein>
<dbReference type="OrthoDB" id="777403at2759"/>
<comment type="caution">
    <text evidence="2">The sequence shown here is derived from an EMBL/GenBank/DDBJ whole genome shotgun (WGS) entry which is preliminary data.</text>
</comment>